<dbReference type="STRING" id="1121895.GCA_000378485_02941"/>
<comment type="caution">
    <text evidence="2">The sequence shown here is derived from an EMBL/GenBank/DDBJ whole genome shotgun (WGS) entry which is preliminary data.</text>
</comment>
<dbReference type="EMBL" id="JRLX01000009">
    <property type="protein sequence ID" value="KGO86658.1"/>
    <property type="molecule type" value="Genomic_DNA"/>
</dbReference>
<evidence type="ECO:0000313" key="2">
    <source>
        <dbReference type="EMBL" id="KGO86658.1"/>
    </source>
</evidence>
<dbReference type="InterPro" id="IPR037401">
    <property type="entry name" value="SnoaL-like"/>
</dbReference>
<dbReference type="GO" id="GO:0016853">
    <property type="term" value="F:isomerase activity"/>
    <property type="evidence" value="ECO:0007669"/>
    <property type="project" value="UniProtKB-KW"/>
</dbReference>
<feature type="domain" description="SnoaL-like" evidence="1">
    <location>
        <begin position="11"/>
        <end position="123"/>
    </location>
</feature>
<dbReference type="GO" id="GO:0030638">
    <property type="term" value="P:polyketide metabolic process"/>
    <property type="evidence" value="ECO:0007669"/>
    <property type="project" value="InterPro"/>
</dbReference>
<evidence type="ECO:0000313" key="3">
    <source>
        <dbReference type="Proteomes" id="UP000030152"/>
    </source>
</evidence>
<dbReference type="PANTHER" id="PTHR38436:SF1">
    <property type="entry name" value="ESTER CYCLASE"/>
    <property type="match status" value="1"/>
</dbReference>
<proteinExistence type="predicted"/>
<keyword evidence="3" id="KW-1185">Reference proteome</keyword>
<protein>
    <submittedName>
        <fullName evidence="2">Ketosteroid isomerase</fullName>
    </submittedName>
</protein>
<dbReference type="InterPro" id="IPR032710">
    <property type="entry name" value="NTF2-like_dom_sf"/>
</dbReference>
<dbReference type="SUPFAM" id="SSF54427">
    <property type="entry name" value="NTF2-like"/>
    <property type="match status" value="1"/>
</dbReference>
<dbReference type="Gene3D" id="3.10.450.50">
    <property type="match status" value="1"/>
</dbReference>
<reference evidence="2 3" key="1">
    <citation type="submission" date="2013-09" db="EMBL/GenBank/DDBJ databases">
        <authorList>
            <person name="Zeng Z."/>
            <person name="Chen C."/>
        </authorList>
    </citation>
    <scope>NUCLEOTIDE SEQUENCE [LARGE SCALE GENOMIC DNA]</scope>
    <source>
        <strain evidence="2 3">WB 3.3-2</strain>
    </source>
</reference>
<dbReference type="Pfam" id="PF12680">
    <property type="entry name" value="SnoaL_2"/>
    <property type="match status" value="1"/>
</dbReference>
<dbReference type="PANTHER" id="PTHR38436">
    <property type="entry name" value="POLYKETIDE CYCLASE SNOAL-LIKE DOMAIN"/>
    <property type="match status" value="1"/>
</dbReference>
<dbReference type="eggNOG" id="COG3631">
    <property type="taxonomic scope" value="Bacteria"/>
</dbReference>
<gene>
    <name evidence="2" type="ORF">Q765_10615</name>
</gene>
<dbReference type="AlphaFoldDB" id="A0A0A2M5H1"/>
<dbReference type="InterPro" id="IPR009959">
    <property type="entry name" value="Cyclase_SnoaL-like"/>
</dbReference>
<name>A0A0A2M5H1_9FLAO</name>
<organism evidence="2 3">
    <name type="scientific">Flavobacterium rivuli WB 3.3-2 = DSM 21788</name>
    <dbReference type="NCBI Taxonomy" id="1121895"/>
    <lineage>
        <taxon>Bacteria</taxon>
        <taxon>Pseudomonadati</taxon>
        <taxon>Bacteroidota</taxon>
        <taxon>Flavobacteriia</taxon>
        <taxon>Flavobacteriales</taxon>
        <taxon>Flavobacteriaceae</taxon>
        <taxon>Flavobacterium</taxon>
    </lineage>
</organism>
<dbReference type="Proteomes" id="UP000030152">
    <property type="component" value="Unassembled WGS sequence"/>
</dbReference>
<sequence length="153" mass="16315">MSLNAESERIIRELYAAAEVQDVEKFISLFTEDGTFNDESAGKIYTGKKELGLPVEIYATAFPDMHRELYDMYVSGDVVVVELSLNGTHKGPLALPAGTIPATGNEIHAPCCDVFRIINGKVQSFNCYTAATVMLGQLGVLGNLGAAIAGAGK</sequence>
<accession>A0A0A2M5H1</accession>
<evidence type="ECO:0000259" key="1">
    <source>
        <dbReference type="Pfam" id="PF12680"/>
    </source>
</evidence>
<keyword evidence="2" id="KW-0413">Isomerase</keyword>